<feature type="transmembrane region" description="Helical" evidence="5">
    <location>
        <begin position="313"/>
        <end position="332"/>
    </location>
</feature>
<comment type="subcellular location">
    <subcellularLocation>
        <location evidence="1">Membrane</location>
        <topology evidence="1">Multi-pass membrane protein</topology>
    </subcellularLocation>
</comment>
<organism evidence="7 8">
    <name type="scientific">Dasania phycosphaerae</name>
    <dbReference type="NCBI Taxonomy" id="2950436"/>
    <lineage>
        <taxon>Bacteria</taxon>
        <taxon>Pseudomonadati</taxon>
        <taxon>Pseudomonadota</taxon>
        <taxon>Gammaproteobacteria</taxon>
        <taxon>Cellvibrionales</taxon>
        <taxon>Spongiibacteraceae</taxon>
        <taxon>Dasania</taxon>
    </lineage>
</organism>
<feature type="transmembrane region" description="Helical" evidence="5">
    <location>
        <begin position="78"/>
        <end position="98"/>
    </location>
</feature>
<dbReference type="Pfam" id="PF01699">
    <property type="entry name" value="Na_Ca_ex"/>
    <property type="match status" value="2"/>
</dbReference>
<dbReference type="InterPro" id="IPR004481">
    <property type="entry name" value="K/Na/Ca-exchanger"/>
</dbReference>
<dbReference type="NCBIfam" id="TIGR00367">
    <property type="entry name" value="calcium/sodium antiporter"/>
    <property type="match status" value="1"/>
</dbReference>
<dbReference type="RefSeq" id="WP_258330136.1">
    <property type="nucleotide sequence ID" value="NZ_JAPTGG010000001.1"/>
</dbReference>
<dbReference type="AlphaFoldDB" id="A0A9J6RIF2"/>
<comment type="caution">
    <text evidence="7">The sequence shown here is derived from an EMBL/GenBank/DDBJ whole genome shotgun (WGS) entry which is preliminary data.</text>
</comment>
<feature type="domain" description="Sodium/calcium exchanger membrane region" evidence="6">
    <location>
        <begin position="6"/>
        <end position="143"/>
    </location>
</feature>
<feature type="domain" description="Sodium/calcium exchanger membrane region" evidence="6">
    <location>
        <begin position="170"/>
        <end position="333"/>
    </location>
</feature>
<name>A0A9J6RIF2_9GAMM</name>
<evidence type="ECO:0000313" key="7">
    <source>
        <dbReference type="EMBL" id="MCZ0863991.1"/>
    </source>
</evidence>
<evidence type="ECO:0000259" key="6">
    <source>
        <dbReference type="Pfam" id="PF01699"/>
    </source>
</evidence>
<evidence type="ECO:0000256" key="1">
    <source>
        <dbReference type="ARBA" id="ARBA00004141"/>
    </source>
</evidence>
<dbReference type="InterPro" id="IPR004837">
    <property type="entry name" value="NaCa_Exmemb"/>
</dbReference>
<protein>
    <submittedName>
        <fullName evidence="7">Calcium/sodium antiporter</fullName>
    </submittedName>
</protein>
<dbReference type="GO" id="GO:0005886">
    <property type="term" value="C:plasma membrane"/>
    <property type="evidence" value="ECO:0007669"/>
    <property type="project" value="TreeGrafter"/>
</dbReference>
<feature type="transmembrane region" description="Helical" evidence="5">
    <location>
        <begin position="6"/>
        <end position="29"/>
    </location>
</feature>
<feature type="transmembrane region" description="Helical" evidence="5">
    <location>
        <begin position="36"/>
        <end position="58"/>
    </location>
</feature>
<keyword evidence="3 5" id="KW-1133">Transmembrane helix</keyword>
<evidence type="ECO:0000256" key="4">
    <source>
        <dbReference type="ARBA" id="ARBA00023136"/>
    </source>
</evidence>
<gene>
    <name evidence="7" type="ORF">O0V09_02195</name>
</gene>
<dbReference type="GO" id="GO:0006874">
    <property type="term" value="P:intracellular calcium ion homeostasis"/>
    <property type="evidence" value="ECO:0007669"/>
    <property type="project" value="TreeGrafter"/>
</dbReference>
<evidence type="ECO:0000256" key="5">
    <source>
        <dbReference type="SAM" id="Phobius"/>
    </source>
</evidence>
<proteinExistence type="predicted"/>
<keyword evidence="8" id="KW-1185">Reference proteome</keyword>
<dbReference type="PANTHER" id="PTHR10846">
    <property type="entry name" value="SODIUM/POTASSIUM/CALCIUM EXCHANGER"/>
    <property type="match status" value="1"/>
</dbReference>
<keyword evidence="4 5" id="KW-0472">Membrane</keyword>
<evidence type="ECO:0000256" key="2">
    <source>
        <dbReference type="ARBA" id="ARBA00022692"/>
    </source>
</evidence>
<dbReference type="Proteomes" id="UP001069090">
    <property type="component" value="Unassembled WGS sequence"/>
</dbReference>
<feature type="transmembrane region" description="Helical" evidence="5">
    <location>
        <begin position="240"/>
        <end position="259"/>
    </location>
</feature>
<feature type="transmembrane region" description="Helical" evidence="5">
    <location>
        <begin position="170"/>
        <end position="192"/>
    </location>
</feature>
<dbReference type="GO" id="GO:0008273">
    <property type="term" value="F:calcium, potassium:sodium antiporter activity"/>
    <property type="evidence" value="ECO:0007669"/>
    <property type="project" value="TreeGrafter"/>
</dbReference>
<dbReference type="EMBL" id="JAPTGG010000001">
    <property type="protein sequence ID" value="MCZ0863991.1"/>
    <property type="molecule type" value="Genomic_DNA"/>
</dbReference>
<evidence type="ECO:0000256" key="3">
    <source>
        <dbReference type="ARBA" id="ARBA00022989"/>
    </source>
</evidence>
<sequence length="338" mass="35211">MLEASIAIIIGFAGLIWSADQFVAGAAAIAKNLGMAPIMIGLTIVAFGTSAPEIIVSISAALKDAGGLAVGNALGSNLANIGMVLGITALVAPIPIALNILKREMPLLLIATLGASYCLYDLHLSWQDGVILLVTLAVIFYILVTSKSHQPDAEHEADVEHIPTMSSGKAWLLFAVGFALLIASSQLLVWGAKIVAIELGVSELIIGLTIVAVGTSLPELAATVASALKGHHDIALGNIIGSNLFNLLAVMAMPALISPTALSPEVFSRDYMSMAGITVLLAAILYGHYLWAKRSNAKLSSSNGTPALLPTQYLGRLAGAALLICYVAYYYLLFPIHG</sequence>
<keyword evidence="2 5" id="KW-0812">Transmembrane</keyword>
<dbReference type="Gene3D" id="1.20.1420.30">
    <property type="entry name" value="NCX, central ion-binding region"/>
    <property type="match status" value="2"/>
</dbReference>
<dbReference type="GO" id="GO:0005262">
    <property type="term" value="F:calcium channel activity"/>
    <property type="evidence" value="ECO:0007669"/>
    <property type="project" value="TreeGrafter"/>
</dbReference>
<reference evidence="7 8" key="1">
    <citation type="submission" date="2022-12" db="EMBL/GenBank/DDBJ databases">
        <title>Dasania phycosphaerae sp. nov., isolated from particulate material of the south coast of Korea.</title>
        <authorList>
            <person name="Jiang Y."/>
        </authorList>
    </citation>
    <scope>NUCLEOTIDE SEQUENCE [LARGE SCALE GENOMIC DNA]</scope>
    <source>
        <strain evidence="7 8">GY-19</strain>
    </source>
</reference>
<accession>A0A9J6RIF2</accession>
<feature type="transmembrane region" description="Helical" evidence="5">
    <location>
        <begin position="129"/>
        <end position="146"/>
    </location>
</feature>
<evidence type="ECO:0000313" key="8">
    <source>
        <dbReference type="Proteomes" id="UP001069090"/>
    </source>
</evidence>
<feature type="transmembrane region" description="Helical" evidence="5">
    <location>
        <begin position="271"/>
        <end position="292"/>
    </location>
</feature>
<dbReference type="InterPro" id="IPR044880">
    <property type="entry name" value="NCX_ion-bd_dom_sf"/>
</dbReference>
<dbReference type="PANTHER" id="PTHR10846:SF8">
    <property type="entry name" value="INNER MEMBRANE PROTEIN YRBG"/>
    <property type="match status" value="1"/>
</dbReference>
<feature type="transmembrane region" description="Helical" evidence="5">
    <location>
        <begin position="204"/>
        <end position="228"/>
    </location>
</feature>